<sequence length="72" mass="7867">MENFHGHAETVVSANNRRLLSETRRSSSKKGAEFATNNVIDDSQGSGTESPSHHIASTDPPKHPWSKTPLNN</sequence>
<feature type="region of interest" description="Disordered" evidence="1">
    <location>
        <begin position="1"/>
        <end position="72"/>
    </location>
</feature>
<evidence type="ECO:0000313" key="3">
    <source>
        <dbReference type="Proteomes" id="UP001190926"/>
    </source>
</evidence>
<dbReference type="Proteomes" id="UP001190926">
    <property type="component" value="Unassembled WGS sequence"/>
</dbReference>
<dbReference type="AlphaFoldDB" id="A0AAD4PAD0"/>
<evidence type="ECO:0000313" key="2">
    <source>
        <dbReference type="EMBL" id="KAH6831835.1"/>
    </source>
</evidence>
<reference evidence="2 3" key="1">
    <citation type="journal article" date="2021" name="Nat. Commun.">
        <title>Incipient diploidization of the medicinal plant Perilla within 10,000 years.</title>
        <authorList>
            <person name="Zhang Y."/>
            <person name="Shen Q."/>
            <person name="Leng L."/>
            <person name="Zhang D."/>
            <person name="Chen S."/>
            <person name="Shi Y."/>
            <person name="Ning Z."/>
            <person name="Chen S."/>
        </authorList>
    </citation>
    <scope>NUCLEOTIDE SEQUENCE [LARGE SCALE GENOMIC DNA]</scope>
    <source>
        <strain evidence="3">cv. PC099</strain>
    </source>
</reference>
<proteinExistence type="predicted"/>
<organism evidence="2 3">
    <name type="scientific">Perilla frutescens var. hirtella</name>
    <name type="common">Perilla citriodora</name>
    <name type="synonym">Perilla setoyensis</name>
    <dbReference type="NCBI Taxonomy" id="608512"/>
    <lineage>
        <taxon>Eukaryota</taxon>
        <taxon>Viridiplantae</taxon>
        <taxon>Streptophyta</taxon>
        <taxon>Embryophyta</taxon>
        <taxon>Tracheophyta</taxon>
        <taxon>Spermatophyta</taxon>
        <taxon>Magnoliopsida</taxon>
        <taxon>eudicotyledons</taxon>
        <taxon>Gunneridae</taxon>
        <taxon>Pentapetalae</taxon>
        <taxon>asterids</taxon>
        <taxon>lamiids</taxon>
        <taxon>Lamiales</taxon>
        <taxon>Lamiaceae</taxon>
        <taxon>Nepetoideae</taxon>
        <taxon>Elsholtzieae</taxon>
        <taxon>Perilla</taxon>
    </lineage>
</organism>
<feature type="compositionally biased region" description="Polar residues" evidence="1">
    <location>
        <begin position="35"/>
        <end position="50"/>
    </location>
</feature>
<protein>
    <submittedName>
        <fullName evidence="2">Uncharacterized protein</fullName>
    </submittedName>
</protein>
<comment type="caution">
    <text evidence="2">The sequence shown here is derived from an EMBL/GenBank/DDBJ whole genome shotgun (WGS) entry which is preliminary data.</text>
</comment>
<keyword evidence="3" id="KW-1185">Reference proteome</keyword>
<evidence type="ECO:0000256" key="1">
    <source>
        <dbReference type="SAM" id="MobiDB-lite"/>
    </source>
</evidence>
<name>A0AAD4PAD0_PERFH</name>
<gene>
    <name evidence="2" type="ORF">C2S53_008328</name>
</gene>
<accession>A0AAD4PAD0</accession>
<dbReference type="EMBL" id="SDAM02000081">
    <property type="protein sequence ID" value="KAH6831835.1"/>
    <property type="molecule type" value="Genomic_DNA"/>
</dbReference>